<feature type="compositionally biased region" description="Polar residues" evidence="1">
    <location>
        <begin position="73"/>
        <end position="95"/>
    </location>
</feature>
<protein>
    <recommendedName>
        <fullName evidence="5">DUF4148 domain-containing protein</fullName>
    </recommendedName>
</protein>
<gene>
    <name evidence="3" type="ORF">BZL54_00845</name>
</gene>
<organism evidence="3 4">
    <name type="scientific">Burkholderia ubonensis subsp. mesacidophila</name>
    <dbReference type="NCBI Taxonomy" id="265293"/>
    <lineage>
        <taxon>Bacteria</taxon>
        <taxon>Pseudomonadati</taxon>
        <taxon>Pseudomonadota</taxon>
        <taxon>Betaproteobacteria</taxon>
        <taxon>Burkholderiales</taxon>
        <taxon>Burkholderiaceae</taxon>
        <taxon>Burkholderia</taxon>
        <taxon>Burkholderia cepacia complex</taxon>
    </lineage>
</organism>
<dbReference type="AlphaFoldDB" id="A0A2A4FLB8"/>
<keyword evidence="2" id="KW-0732">Signal</keyword>
<dbReference type="Pfam" id="PF13663">
    <property type="entry name" value="DUF4148"/>
    <property type="match status" value="1"/>
</dbReference>
<name>A0A2A4FLB8_9BURK</name>
<dbReference type="RefSeq" id="WP_084907480.1">
    <property type="nucleotide sequence ID" value="NZ_CP020738.1"/>
</dbReference>
<dbReference type="Proteomes" id="UP000217994">
    <property type="component" value="Unassembled WGS sequence"/>
</dbReference>
<proteinExistence type="predicted"/>
<feature type="chain" id="PRO_5012946512" description="DUF4148 domain-containing protein" evidence="2">
    <location>
        <begin position="20"/>
        <end position="95"/>
    </location>
</feature>
<dbReference type="InterPro" id="IPR025421">
    <property type="entry name" value="DUF4148"/>
</dbReference>
<dbReference type="EMBL" id="MTZU01000004">
    <property type="protein sequence ID" value="PCE34141.1"/>
    <property type="molecule type" value="Genomic_DNA"/>
</dbReference>
<evidence type="ECO:0000313" key="4">
    <source>
        <dbReference type="Proteomes" id="UP000217994"/>
    </source>
</evidence>
<evidence type="ECO:0000256" key="2">
    <source>
        <dbReference type="SAM" id="SignalP"/>
    </source>
</evidence>
<evidence type="ECO:0000256" key="1">
    <source>
        <dbReference type="SAM" id="MobiDB-lite"/>
    </source>
</evidence>
<comment type="caution">
    <text evidence="3">The sequence shown here is derived from an EMBL/GenBank/DDBJ whole genome shotgun (WGS) entry which is preliminary data.</text>
</comment>
<reference evidence="3 4" key="1">
    <citation type="submission" date="2017-01" db="EMBL/GenBank/DDBJ databases">
        <title>Whole-Genome Shotgun Sequencing of Two beta-Proteobacterial Species in Search of the Bulgecin Biosynthetic Cluster.</title>
        <authorList>
            <person name="Horsman M.E."/>
            <person name="Marous D.R."/>
            <person name="Li R."/>
            <person name="Oliver R.A."/>
            <person name="Byun B."/>
            <person name="Emrich S.J."/>
            <person name="Boggess B."/>
            <person name="Townsend C.A."/>
            <person name="Mobashery S."/>
        </authorList>
    </citation>
    <scope>NUCLEOTIDE SEQUENCE [LARGE SCALE GENOMIC DNA]</scope>
    <source>
        <strain evidence="3 4">ATCC 31433</strain>
    </source>
</reference>
<dbReference type="GeneID" id="69001680"/>
<feature type="signal peptide" evidence="2">
    <location>
        <begin position="1"/>
        <end position="19"/>
    </location>
</feature>
<sequence length="95" mass="9983">MMWKNKALLSIALVAPAVAFSQTSEPLSRAQVADDLVRYEQAGYRPAMSADASLYPGDLQEAAERVAADRTRTSAYGSTASGQTGSGRTATSVGR</sequence>
<evidence type="ECO:0000313" key="3">
    <source>
        <dbReference type="EMBL" id="PCE34141.1"/>
    </source>
</evidence>
<evidence type="ECO:0008006" key="5">
    <source>
        <dbReference type="Google" id="ProtNLM"/>
    </source>
</evidence>
<feature type="region of interest" description="Disordered" evidence="1">
    <location>
        <begin position="64"/>
        <end position="95"/>
    </location>
</feature>
<accession>A0A2A4FLB8</accession>